<dbReference type="GO" id="GO:0044780">
    <property type="term" value="P:bacterial-type flagellum assembly"/>
    <property type="evidence" value="ECO:0007669"/>
    <property type="project" value="InterPro"/>
</dbReference>
<keyword evidence="3" id="KW-0810">Translation regulation</keyword>
<name>A0A4Y8JZG7_9MICO</name>
<keyword evidence="1" id="KW-0963">Cytoplasm</keyword>
<dbReference type="Pfam" id="PF02623">
    <property type="entry name" value="FliW"/>
    <property type="match status" value="1"/>
</dbReference>
<dbReference type="GO" id="GO:0006417">
    <property type="term" value="P:regulation of translation"/>
    <property type="evidence" value="ECO:0007669"/>
    <property type="project" value="UniProtKB-KW"/>
</dbReference>
<comment type="caution">
    <text evidence="4">The sequence shown here is derived from an EMBL/GenBank/DDBJ whole genome shotgun (WGS) entry which is preliminary data.</text>
</comment>
<proteinExistence type="predicted"/>
<dbReference type="PANTHER" id="PTHR39190">
    <property type="entry name" value="FLAGELLAR ASSEMBLY FACTOR FLIW"/>
    <property type="match status" value="1"/>
</dbReference>
<dbReference type="InterPro" id="IPR024046">
    <property type="entry name" value="Flagellar_assmbl_FliW_dom_sf"/>
</dbReference>
<keyword evidence="4" id="KW-0969">Cilium</keyword>
<keyword evidence="4" id="KW-0282">Flagellum</keyword>
<dbReference type="OrthoDB" id="3268119at2"/>
<evidence type="ECO:0000256" key="1">
    <source>
        <dbReference type="ARBA" id="ARBA00022490"/>
    </source>
</evidence>
<dbReference type="SUPFAM" id="SSF141457">
    <property type="entry name" value="BH3618-like"/>
    <property type="match status" value="1"/>
</dbReference>
<evidence type="ECO:0000313" key="5">
    <source>
        <dbReference type="Proteomes" id="UP000297472"/>
    </source>
</evidence>
<reference evidence="4 5" key="1">
    <citation type="submission" date="2019-03" db="EMBL/GenBank/DDBJ databases">
        <title>Genomics of glacier-inhabiting Cryobacterium strains.</title>
        <authorList>
            <person name="Liu Q."/>
            <person name="Xin Y.-H."/>
        </authorList>
    </citation>
    <scope>NUCLEOTIDE SEQUENCE [LARGE SCALE GENOMIC DNA]</scope>
    <source>
        <strain evidence="4 5">TMT1-51</strain>
    </source>
</reference>
<keyword evidence="5" id="KW-1185">Reference proteome</keyword>
<evidence type="ECO:0000256" key="3">
    <source>
        <dbReference type="ARBA" id="ARBA00022845"/>
    </source>
</evidence>
<dbReference type="RefSeq" id="WP_134422941.1">
    <property type="nucleotide sequence ID" value="NZ_SOHA01000005.1"/>
</dbReference>
<dbReference type="InterPro" id="IPR003775">
    <property type="entry name" value="Flagellar_assembly_factor_FliW"/>
</dbReference>
<protein>
    <submittedName>
        <fullName evidence="4">Flagellar assembly protein FliW</fullName>
    </submittedName>
</protein>
<dbReference type="AlphaFoldDB" id="A0A4Y8JZG7"/>
<organism evidence="4 5">
    <name type="scientific">Cryobacterium cryoconiti</name>
    <dbReference type="NCBI Taxonomy" id="1259239"/>
    <lineage>
        <taxon>Bacteria</taxon>
        <taxon>Bacillati</taxon>
        <taxon>Actinomycetota</taxon>
        <taxon>Actinomycetes</taxon>
        <taxon>Micrococcales</taxon>
        <taxon>Microbacteriaceae</taxon>
        <taxon>Cryobacterium</taxon>
    </lineage>
</organism>
<keyword evidence="2" id="KW-1005">Bacterial flagellum biogenesis</keyword>
<dbReference type="PANTHER" id="PTHR39190:SF1">
    <property type="entry name" value="FLAGELLAR ASSEMBLY FACTOR FLIW"/>
    <property type="match status" value="1"/>
</dbReference>
<dbReference type="Proteomes" id="UP000297472">
    <property type="component" value="Unassembled WGS sequence"/>
</dbReference>
<keyword evidence="4" id="KW-0966">Cell projection</keyword>
<sequence>MTAAVSTGPVSVALSFVSPPPGLDPLTEFALTEISGADGLFTLESADNQRTRMFVLDASVYLPDYSPVIGDDHAAALDLAGPEDALLLVVTNPGEDGTTVNLMAPIVVNSGTGRCAQIILDGQDWPLRAELGARWA</sequence>
<accession>A0A4Y8JZG7</accession>
<dbReference type="Gene3D" id="2.30.290.10">
    <property type="entry name" value="BH3618-like"/>
    <property type="match status" value="1"/>
</dbReference>
<dbReference type="EMBL" id="SOHA01000005">
    <property type="protein sequence ID" value="TFD33060.1"/>
    <property type="molecule type" value="Genomic_DNA"/>
</dbReference>
<evidence type="ECO:0000313" key="4">
    <source>
        <dbReference type="EMBL" id="TFD33060.1"/>
    </source>
</evidence>
<gene>
    <name evidence="4" type="ORF">E3T49_01835</name>
</gene>
<evidence type="ECO:0000256" key="2">
    <source>
        <dbReference type="ARBA" id="ARBA00022795"/>
    </source>
</evidence>